<evidence type="ECO:0000256" key="1">
    <source>
        <dbReference type="ARBA" id="ARBA00001974"/>
    </source>
</evidence>
<feature type="domain" description="ERV/ALR sulfhydryl oxidase" evidence="8">
    <location>
        <begin position="1"/>
        <end position="88"/>
    </location>
</feature>
<dbReference type="GO" id="GO:0005739">
    <property type="term" value="C:mitochondrion"/>
    <property type="evidence" value="ECO:0007669"/>
    <property type="project" value="TreeGrafter"/>
</dbReference>
<comment type="cofactor">
    <cofactor evidence="1">
        <name>FAD</name>
        <dbReference type="ChEBI" id="CHEBI:57692"/>
    </cofactor>
</comment>
<dbReference type="PROSITE" id="PS51324">
    <property type="entry name" value="ERV_ALR"/>
    <property type="match status" value="1"/>
</dbReference>
<evidence type="ECO:0000259" key="8">
    <source>
        <dbReference type="PROSITE" id="PS51324"/>
    </source>
</evidence>
<keyword evidence="6" id="KW-1015">Disulfide bond</keyword>
<evidence type="ECO:0000256" key="5">
    <source>
        <dbReference type="ARBA" id="ARBA00023002"/>
    </source>
</evidence>
<feature type="transmembrane region" description="Helical" evidence="7">
    <location>
        <begin position="120"/>
        <end position="141"/>
    </location>
</feature>
<sequence>MHITSLAYSDTPSYSEKRAAKEFFNAMVYLLPCPVCREHFRVVIQDKPIENWLDDRRSLIEWVWLAHNHVNRQLGKAEITKNDFMAAYSKMAARGLPIPPAAPTAELSEAERAEAWAQGVGHTVAAAAIVAAVGGLLWVSYNGKL</sequence>
<dbReference type="PANTHER" id="PTHR12645">
    <property type="entry name" value="ALR/ERV"/>
    <property type="match status" value="1"/>
</dbReference>
<protein>
    <recommendedName>
        <fullName evidence="2">thiol oxidase</fullName>
        <ecNumber evidence="2">1.8.3.2</ecNumber>
    </recommendedName>
</protein>
<accession>A0A6C0E6Q3</accession>
<keyword evidence="7" id="KW-1133">Transmembrane helix</keyword>
<proteinExistence type="predicted"/>
<dbReference type="InterPro" id="IPR039799">
    <property type="entry name" value="ALR/ERV"/>
</dbReference>
<dbReference type="AlphaFoldDB" id="A0A6C0E6Q3"/>
<evidence type="ECO:0000256" key="6">
    <source>
        <dbReference type="ARBA" id="ARBA00023157"/>
    </source>
</evidence>
<keyword evidence="4" id="KW-0274">FAD</keyword>
<dbReference type="InterPro" id="IPR036774">
    <property type="entry name" value="ERV/ALR_sulphydryl_oxid_sf"/>
</dbReference>
<organism evidence="9">
    <name type="scientific">viral metagenome</name>
    <dbReference type="NCBI Taxonomy" id="1070528"/>
    <lineage>
        <taxon>unclassified sequences</taxon>
        <taxon>metagenomes</taxon>
        <taxon>organismal metagenomes</taxon>
    </lineage>
</organism>
<dbReference type="GO" id="GO:0016971">
    <property type="term" value="F:flavin-dependent sulfhydryl oxidase activity"/>
    <property type="evidence" value="ECO:0007669"/>
    <property type="project" value="InterPro"/>
</dbReference>
<evidence type="ECO:0000256" key="3">
    <source>
        <dbReference type="ARBA" id="ARBA00022630"/>
    </source>
</evidence>
<evidence type="ECO:0000313" key="9">
    <source>
        <dbReference type="EMBL" id="QHT24321.1"/>
    </source>
</evidence>
<dbReference type="EMBL" id="MN739743">
    <property type="protein sequence ID" value="QHT24321.1"/>
    <property type="molecule type" value="Genomic_DNA"/>
</dbReference>
<dbReference type="SUPFAM" id="SSF69000">
    <property type="entry name" value="FAD-dependent thiol oxidase"/>
    <property type="match status" value="1"/>
</dbReference>
<evidence type="ECO:0000256" key="7">
    <source>
        <dbReference type="SAM" id="Phobius"/>
    </source>
</evidence>
<dbReference type="Pfam" id="PF04777">
    <property type="entry name" value="Evr1_Alr"/>
    <property type="match status" value="1"/>
</dbReference>
<name>A0A6C0E6Q3_9ZZZZ</name>
<dbReference type="PANTHER" id="PTHR12645:SF0">
    <property type="entry name" value="FAD-LINKED SULFHYDRYL OXIDASE ALR"/>
    <property type="match status" value="1"/>
</dbReference>
<keyword evidence="7" id="KW-0472">Membrane</keyword>
<keyword evidence="5" id="KW-0560">Oxidoreductase</keyword>
<keyword evidence="7" id="KW-0812">Transmembrane</keyword>
<dbReference type="Gene3D" id="1.20.120.310">
    <property type="entry name" value="ERV/ALR sulfhydryl oxidase domain"/>
    <property type="match status" value="1"/>
</dbReference>
<evidence type="ECO:0000256" key="4">
    <source>
        <dbReference type="ARBA" id="ARBA00022827"/>
    </source>
</evidence>
<reference evidence="9" key="1">
    <citation type="journal article" date="2020" name="Nature">
        <title>Giant virus diversity and host interactions through global metagenomics.</title>
        <authorList>
            <person name="Schulz F."/>
            <person name="Roux S."/>
            <person name="Paez-Espino D."/>
            <person name="Jungbluth S."/>
            <person name="Walsh D.A."/>
            <person name="Denef V.J."/>
            <person name="McMahon K.D."/>
            <person name="Konstantinidis K.T."/>
            <person name="Eloe-Fadrosh E.A."/>
            <person name="Kyrpides N.C."/>
            <person name="Woyke T."/>
        </authorList>
    </citation>
    <scope>NUCLEOTIDE SEQUENCE</scope>
    <source>
        <strain evidence="9">GVMAG-M-3300023179-138</strain>
    </source>
</reference>
<dbReference type="EC" id="1.8.3.2" evidence="2"/>
<dbReference type="GO" id="GO:0050660">
    <property type="term" value="F:flavin adenine dinucleotide binding"/>
    <property type="evidence" value="ECO:0007669"/>
    <property type="project" value="TreeGrafter"/>
</dbReference>
<evidence type="ECO:0000256" key="2">
    <source>
        <dbReference type="ARBA" id="ARBA00012512"/>
    </source>
</evidence>
<dbReference type="InterPro" id="IPR017905">
    <property type="entry name" value="ERV/ALR_sulphydryl_oxidase"/>
</dbReference>
<keyword evidence="3" id="KW-0285">Flavoprotein</keyword>